<dbReference type="InterPro" id="IPR000560">
    <property type="entry name" value="His_Pase_clade-2"/>
</dbReference>
<evidence type="ECO:0000256" key="3">
    <source>
        <dbReference type="SAM" id="SignalP"/>
    </source>
</evidence>
<feature type="signal peptide" evidence="3">
    <location>
        <begin position="1"/>
        <end position="24"/>
    </location>
</feature>
<dbReference type="Proteomes" id="UP001210865">
    <property type="component" value="Chromosome"/>
</dbReference>
<keyword evidence="2" id="KW-0378">Hydrolase</keyword>
<dbReference type="Pfam" id="PF00328">
    <property type="entry name" value="His_Phos_2"/>
    <property type="match status" value="2"/>
</dbReference>
<protein>
    <submittedName>
        <fullName evidence="4">Histidine-type phosphatase</fullName>
    </submittedName>
</protein>
<dbReference type="PROSITE" id="PS00778">
    <property type="entry name" value="HIS_ACID_PHOSPHAT_2"/>
    <property type="match status" value="1"/>
</dbReference>
<comment type="similarity">
    <text evidence="1">Belongs to the histidine acid phosphatase family.</text>
</comment>
<dbReference type="PANTHER" id="PTHR11567">
    <property type="entry name" value="ACID PHOSPHATASE-RELATED"/>
    <property type="match status" value="1"/>
</dbReference>
<keyword evidence="3" id="KW-0732">Signal</keyword>
<dbReference type="InterPro" id="IPR029033">
    <property type="entry name" value="His_PPase_superfam"/>
</dbReference>
<dbReference type="Gene3D" id="3.40.50.1240">
    <property type="entry name" value="Phosphoglycerate mutase-like"/>
    <property type="match status" value="2"/>
</dbReference>
<dbReference type="PANTHER" id="PTHR11567:SF110">
    <property type="entry name" value="2-PHOSPHOXYLOSE PHOSPHATASE 1"/>
    <property type="match status" value="1"/>
</dbReference>
<dbReference type="RefSeq" id="WP_270075348.1">
    <property type="nucleotide sequence ID" value="NZ_CP115174.1"/>
</dbReference>
<dbReference type="InterPro" id="IPR033379">
    <property type="entry name" value="Acid_Pase_AS"/>
</dbReference>
<dbReference type="EMBL" id="CP115174">
    <property type="protein sequence ID" value="WBO20698.1"/>
    <property type="molecule type" value="Genomic_DNA"/>
</dbReference>
<evidence type="ECO:0000313" key="5">
    <source>
        <dbReference type="Proteomes" id="UP001210865"/>
    </source>
</evidence>
<evidence type="ECO:0000256" key="2">
    <source>
        <dbReference type="ARBA" id="ARBA00022801"/>
    </source>
</evidence>
<accession>A0ABY7NJ93</accession>
<evidence type="ECO:0000313" key="4">
    <source>
        <dbReference type="EMBL" id="WBO20698.1"/>
    </source>
</evidence>
<organism evidence="4 5">
    <name type="scientific">Sphingomonas abietis</name>
    <dbReference type="NCBI Taxonomy" id="3012344"/>
    <lineage>
        <taxon>Bacteria</taxon>
        <taxon>Pseudomonadati</taxon>
        <taxon>Pseudomonadota</taxon>
        <taxon>Alphaproteobacteria</taxon>
        <taxon>Sphingomonadales</taxon>
        <taxon>Sphingomonadaceae</taxon>
        <taxon>Sphingomonas</taxon>
    </lineage>
</organism>
<dbReference type="SUPFAM" id="SSF53254">
    <property type="entry name" value="Phosphoglycerate mutase-like"/>
    <property type="match status" value="1"/>
</dbReference>
<dbReference type="InterPro" id="IPR050645">
    <property type="entry name" value="Histidine_acid_phosphatase"/>
</dbReference>
<evidence type="ECO:0000256" key="1">
    <source>
        <dbReference type="ARBA" id="ARBA00005375"/>
    </source>
</evidence>
<dbReference type="CDD" id="cd07061">
    <property type="entry name" value="HP_HAP_like"/>
    <property type="match status" value="1"/>
</dbReference>
<dbReference type="PROSITE" id="PS00616">
    <property type="entry name" value="HIS_ACID_PHOSPHAT_1"/>
    <property type="match status" value="1"/>
</dbReference>
<reference evidence="4 5" key="1">
    <citation type="submission" date="2022-12" db="EMBL/GenBank/DDBJ databases">
        <title>Sphingomonas abieness sp. nov., an endophytic bacterium isolated from Abies koreana.</title>
        <authorList>
            <person name="Jiang L."/>
            <person name="Lee J."/>
        </authorList>
    </citation>
    <scope>NUCLEOTIDE SEQUENCE [LARGE SCALE GENOMIC DNA]</scope>
    <source>
        <strain evidence="5">PAMB 00755</strain>
    </source>
</reference>
<keyword evidence="5" id="KW-1185">Reference proteome</keyword>
<gene>
    <name evidence="4" type="ORF">PBT88_10755</name>
</gene>
<name>A0ABY7NJ93_9SPHN</name>
<feature type="chain" id="PRO_5045150965" evidence="3">
    <location>
        <begin position="25"/>
        <end position="403"/>
    </location>
</feature>
<sequence length="403" mass="42051">MRRFVQRSVGMVTALAALSLPASAAIATPAGAAPGWTLDRVVVVMRHGVRPPTKAEALPEGLASAPWPAWDVGWGELSHHGEQAVALLGTFDRASYGGLLGSGCPAVRAVADSDQRTVRTAEVYVAALLPGCTVSVDHKATGETDPRFSSAGETSSLSSDQALAAANAALPRGGTAQLDHDLSPDWTSIDRILGCRAPACIAAHPTSLSTTGGKVKLGGALALGGSFSETLALEYADAQPMTDVGWGRVTRDEITRLLALHSWEFAVKARPPLIARAGAAALLDQVATALSAPDAPVFSVFVGHDTNMALIGGALGLHWHAPQFAVDDPPPGGALIFERWRSASGRYRLVLRFRSQSLEEMRTLAPLTPEALQPVIFAPCDDGIGCDAPGLRQALSSVEASRR</sequence>
<proteinExistence type="inferred from homology"/>